<dbReference type="InterPro" id="IPR036390">
    <property type="entry name" value="WH_DNA-bd_sf"/>
</dbReference>
<evidence type="ECO:0000313" key="6">
    <source>
        <dbReference type="Proteomes" id="UP000238650"/>
    </source>
</evidence>
<evidence type="ECO:0000256" key="2">
    <source>
        <dbReference type="ARBA" id="ARBA00023125"/>
    </source>
</evidence>
<feature type="domain" description="HTH asnC-type" evidence="4">
    <location>
        <begin position="27"/>
        <end position="87"/>
    </location>
</feature>
<evidence type="ECO:0000256" key="1">
    <source>
        <dbReference type="ARBA" id="ARBA00023015"/>
    </source>
</evidence>
<dbReference type="Gene3D" id="3.30.70.920">
    <property type="match status" value="1"/>
</dbReference>
<keyword evidence="2" id="KW-0238">DNA-binding</keyword>
<gene>
    <name evidence="5" type="ORF">B4915_01410</name>
</gene>
<dbReference type="AlphaFoldDB" id="A0A2S9QS01"/>
<keyword evidence="1" id="KW-0805">Transcription regulation</keyword>
<dbReference type="Proteomes" id="UP000238650">
    <property type="component" value="Unassembled WGS sequence"/>
</dbReference>
<proteinExistence type="predicted"/>
<dbReference type="InterPro" id="IPR011008">
    <property type="entry name" value="Dimeric_a/b-barrel"/>
</dbReference>
<dbReference type="InterPro" id="IPR036388">
    <property type="entry name" value="WH-like_DNA-bd_sf"/>
</dbReference>
<dbReference type="SUPFAM" id="SSF46785">
    <property type="entry name" value="Winged helix' DNA-binding domain"/>
    <property type="match status" value="1"/>
</dbReference>
<evidence type="ECO:0000313" key="5">
    <source>
        <dbReference type="EMBL" id="PRI12363.1"/>
    </source>
</evidence>
<dbReference type="Gene3D" id="1.10.10.10">
    <property type="entry name" value="Winged helix-like DNA-binding domain superfamily/Winged helix DNA-binding domain"/>
    <property type="match status" value="1"/>
</dbReference>
<dbReference type="SMART" id="SM00344">
    <property type="entry name" value="HTH_ASNC"/>
    <property type="match status" value="1"/>
</dbReference>
<dbReference type="PROSITE" id="PS50956">
    <property type="entry name" value="HTH_ASNC_2"/>
    <property type="match status" value="1"/>
</dbReference>
<dbReference type="OrthoDB" id="4379331at2"/>
<dbReference type="PRINTS" id="PR00033">
    <property type="entry name" value="HTHASNC"/>
</dbReference>
<organism evidence="5 6">
    <name type="scientific">Leucobacter massiliensis</name>
    <dbReference type="NCBI Taxonomy" id="1686285"/>
    <lineage>
        <taxon>Bacteria</taxon>
        <taxon>Bacillati</taxon>
        <taxon>Actinomycetota</taxon>
        <taxon>Actinomycetes</taxon>
        <taxon>Micrococcales</taxon>
        <taxon>Microbacteriaceae</taxon>
        <taxon>Leucobacter</taxon>
    </lineage>
</organism>
<keyword evidence="3" id="KW-0804">Transcription</keyword>
<dbReference type="PANTHER" id="PTHR43413">
    <property type="entry name" value="TRANSCRIPTIONAL REGULATOR, ASNC FAMILY"/>
    <property type="match status" value="1"/>
</dbReference>
<comment type="caution">
    <text evidence="5">The sequence shown here is derived from an EMBL/GenBank/DDBJ whole genome shotgun (WGS) entry which is preliminary data.</text>
</comment>
<dbReference type="Pfam" id="PF13404">
    <property type="entry name" value="HTH_AsnC-type"/>
    <property type="match status" value="1"/>
</dbReference>
<dbReference type="GO" id="GO:0043565">
    <property type="term" value="F:sequence-specific DNA binding"/>
    <property type="evidence" value="ECO:0007669"/>
    <property type="project" value="InterPro"/>
</dbReference>
<evidence type="ECO:0000259" key="4">
    <source>
        <dbReference type="PROSITE" id="PS50956"/>
    </source>
</evidence>
<dbReference type="InterPro" id="IPR050684">
    <property type="entry name" value="HTH-Siroheme_Decarb"/>
</dbReference>
<accession>A0A2S9QS01</accession>
<dbReference type="SUPFAM" id="SSF54909">
    <property type="entry name" value="Dimeric alpha+beta barrel"/>
    <property type="match status" value="1"/>
</dbReference>
<reference evidence="5 6" key="1">
    <citation type="journal article" date="2017" name="New Microbes New Infect">
        <title>Genome sequence of 'Leucobacter massiliensis' sp. nov. isolated from human pharynx after travel to the 2014 Hajj.</title>
        <authorList>
            <person name="Leangapichart T."/>
            <person name="Gautret P."/>
            <person name="Nguyen T.T."/>
            <person name="Armstrong N."/>
            <person name="Rolain J.M."/>
        </authorList>
    </citation>
    <scope>NUCLEOTIDE SEQUENCE [LARGE SCALE GENOMIC DNA]</scope>
    <source>
        <strain evidence="5 6">122RC15</strain>
    </source>
</reference>
<keyword evidence="6" id="KW-1185">Reference proteome</keyword>
<dbReference type="InterPro" id="IPR000485">
    <property type="entry name" value="AsnC-type_HTH_dom"/>
</dbReference>
<dbReference type="InterPro" id="IPR019888">
    <property type="entry name" value="Tscrpt_reg_AsnC-like"/>
</dbReference>
<dbReference type="Pfam" id="PF01037">
    <property type="entry name" value="AsnC_trans_reg"/>
    <property type="match status" value="1"/>
</dbReference>
<protein>
    <recommendedName>
        <fullName evidence="4">HTH asnC-type domain-containing protein</fullName>
    </recommendedName>
</protein>
<evidence type="ECO:0000256" key="3">
    <source>
        <dbReference type="ARBA" id="ARBA00023163"/>
    </source>
</evidence>
<dbReference type="PANTHER" id="PTHR43413:SF6">
    <property type="entry name" value="REGULATORY PROTEIN ASNC"/>
    <property type="match status" value="1"/>
</dbReference>
<name>A0A2S9QS01_9MICO</name>
<dbReference type="EMBL" id="MWZD01000012">
    <property type="protein sequence ID" value="PRI12363.1"/>
    <property type="molecule type" value="Genomic_DNA"/>
</dbReference>
<dbReference type="InterPro" id="IPR019887">
    <property type="entry name" value="Tscrpt_reg_AsnC/Lrp_C"/>
</dbReference>
<sequence length="171" mass="19001">MMGWRRCRRWHRASTRRADGMVDVRIADEVDRRIIDALRADGRRPFRKIAAELGVSESTVRARYARLSSLGILQVVGLADLHTVGAVEGHVSVQVLGGEARRVAAELGRRPEVKLIAEAVGSADLVLDVVFPNLAAFQRFITSELPALEGVRRVEFLRTGEVVKDSYVWQG</sequence>